<keyword evidence="4" id="KW-1185">Reference proteome</keyword>
<keyword evidence="1" id="KW-1133">Transmembrane helix</keyword>
<evidence type="ECO:0000259" key="2">
    <source>
        <dbReference type="Pfam" id="PF20705"/>
    </source>
</evidence>
<dbReference type="OrthoDB" id="766965at2759"/>
<dbReference type="PANTHER" id="PTHR33646:SF2">
    <property type="entry name" value="F20H23.8 PROTEIN"/>
    <property type="match status" value="1"/>
</dbReference>
<dbReference type="OMA" id="HHATRLN"/>
<feature type="transmembrane region" description="Helical" evidence="1">
    <location>
        <begin position="210"/>
        <end position="233"/>
    </location>
</feature>
<evidence type="ECO:0000256" key="1">
    <source>
        <dbReference type="SAM" id="Phobius"/>
    </source>
</evidence>
<dbReference type="InterPro" id="IPR049224">
    <property type="entry name" value="DUF6821"/>
</dbReference>
<dbReference type="InParanoid" id="A0A200Q7A5"/>
<keyword evidence="1" id="KW-0472">Membrane</keyword>
<dbReference type="AlphaFoldDB" id="A0A200Q7A5"/>
<keyword evidence="1" id="KW-0812">Transmembrane</keyword>
<dbReference type="Proteomes" id="UP000195402">
    <property type="component" value="Unassembled WGS sequence"/>
</dbReference>
<evidence type="ECO:0000313" key="4">
    <source>
        <dbReference type="Proteomes" id="UP000195402"/>
    </source>
</evidence>
<accession>A0A200Q7A5</accession>
<proteinExistence type="predicted"/>
<evidence type="ECO:0000313" key="3">
    <source>
        <dbReference type="EMBL" id="OVA06370.1"/>
    </source>
</evidence>
<organism evidence="3 4">
    <name type="scientific">Macleaya cordata</name>
    <name type="common">Five-seeded plume-poppy</name>
    <name type="synonym">Bocconia cordata</name>
    <dbReference type="NCBI Taxonomy" id="56857"/>
    <lineage>
        <taxon>Eukaryota</taxon>
        <taxon>Viridiplantae</taxon>
        <taxon>Streptophyta</taxon>
        <taxon>Embryophyta</taxon>
        <taxon>Tracheophyta</taxon>
        <taxon>Spermatophyta</taxon>
        <taxon>Magnoliopsida</taxon>
        <taxon>Ranunculales</taxon>
        <taxon>Papaveraceae</taxon>
        <taxon>Papaveroideae</taxon>
        <taxon>Macleaya</taxon>
    </lineage>
</organism>
<dbReference type="PANTHER" id="PTHR33646">
    <property type="entry name" value="GB|AAF00631.1"/>
    <property type="match status" value="1"/>
</dbReference>
<dbReference type="InterPro" id="IPR045883">
    <property type="entry name" value="At4g13530-like"/>
</dbReference>
<reference evidence="3 4" key="1">
    <citation type="journal article" date="2017" name="Mol. Plant">
        <title>The Genome of Medicinal Plant Macleaya cordata Provides New Insights into Benzylisoquinoline Alkaloids Metabolism.</title>
        <authorList>
            <person name="Liu X."/>
            <person name="Liu Y."/>
            <person name="Huang P."/>
            <person name="Ma Y."/>
            <person name="Qing Z."/>
            <person name="Tang Q."/>
            <person name="Cao H."/>
            <person name="Cheng P."/>
            <person name="Zheng Y."/>
            <person name="Yuan Z."/>
            <person name="Zhou Y."/>
            <person name="Liu J."/>
            <person name="Tang Z."/>
            <person name="Zhuo Y."/>
            <person name="Zhang Y."/>
            <person name="Yu L."/>
            <person name="Huang J."/>
            <person name="Yang P."/>
            <person name="Peng Q."/>
            <person name="Zhang J."/>
            <person name="Jiang W."/>
            <person name="Zhang Z."/>
            <person name="Lin K."/>
            <person name="Ro D.K."/>
            <person name="Chen X."/>
            <person name="Xiong X."/>
            <person name="Shang Y."/>
            <person name="Huang S."/>
            <person name="Zeng J."/>
        </authorList>
    </citation>
    <scope>NUCLEOTIDE SEQUENCE [LARGE SCALE GENOMIC DNA]</scope>
    <source>
        <strain evidence="4">cv. BLH2017</strain>
        <tissue evidence="3">Root</tissue>
    </source>
</reference>
<name>A0A200Q7A5_MACCD</name>
<comment type="caution">
    <text evidence="3">The sequence shown here is derived from an EMBL/GenBank/DDBJ whole genome shotgun (WGS) entry which is preliminary data.</text>
</comment>
<gene>
    <name evidence="3" type="ORF">BVC80_8885g21</name>
</gene>
<sequence>MDLDEWEFLPEDGFIDFHHHEDDKKGLIDSGFDRKDVFDMNYFILPSTNSRRLIEKPKNSSVIKKGMNQVVPVSIQLEPKEEKKPEQELVQEIIKLPIVEIKAPNLVLVGEDQDTVSQVFFKKMKENEFVDMKLDSPKSGSRGIKAQTETGSIQFEDKGEVYDKNDQVMENKKTSSKTETDQEMKNFLDSNIKEERKFEESGGGLNIWRWRLTGIGALCSIGLTAATICIFILGSRQQQKYNKQNQKIRIQIYAEDKRIKQVVHHATKLNHAISAVRGVPLTRAHITFGGYYDGL</sequence>
<feature type="domain" description="DUF6821" evidence="2">
    <location>
        <begin position="112"/>
        <end position="295"/>
    </location>
</feature>
<protein>
    <recommendedName>
        <fullName evidence="2">DUF6821 domain-containing protein</fullName>
    </recommendedName>
</protein>
<dbReference type="STRING" id="56857.A0A200Q7A5"/>
<dbReference type="FunCoup" id="A0A200Q7A5">
    <property type="interactions" value="685"/>
</dbReference>
<dbReference type="EMBL" id="MVGT01002852">
    <property type="protein sequence ID" value="OVA06370.1"/>
    <property type="molecule type" value="Genomic_DNA"/>
</dbReference>
<dbReference type="Pfam" id="PF20705">
    <property type="entry name" value="DUF6821"/>
    <property type="match status" value="1"/>
</dbReference>